<name>A0A1X0JS81_9MYCO</name>
<dbReference type="EMBL" id="MVIM01000005">
    <property type="protein sequence ID" value="ORB65560.1"/>
    <property type="molecule type" value="Genomic_DNA"/>
</dbReference>
<evidence type="ECO:0000313" key="3">
    <source>
        <dbReference type="Proteomes" id="UP000192411"/>
    </source>
</evidence>
<dbReference type="Gene3D" id="3.10.450.50">
    <property type="match status" value="1"/>
</dbReference>
<dbReference type="InterPro" id="IPR037401">
    <property type="entry name" value="SnoaL-like"/>
</dbReference>
<dbReference type="OrthoDB" id="4550754at2"/>
<protein>
    <recommendedName>
        <fullName evidence="1">SnoaL-like domain-containing protein</fullName>
    </recommendedName>
</protein>
<proteinExistence type="predicted"/>
<dbReference type="AlphaFoldDB" id="A0A1X0JS81"/>
<sequence>MTKGVEVPTFAERVLIVREFLDAIGDLDFDRVEAYLATEAIMVLPFVDGLPPTLGRSAIVAQLRDSVPAMFERMNFTYDEFYDVRGGDAVVAEYRSECPQRDTGKVYRNTYITVFRFDGAEISLYKEYLNPGKFTGFTEPVHGM</sequence>
<dbReference type="InterPro" id="IPR032710">
    <property type="entry name" value="NTF2-like_dom_sf"/>
</dbReference>
<evidence type="ECO:0000313" key="2">
    <source>
        <dbReference type="EMBL" id="ORB65560.1"/>
    </source>
</evidence>
<dbReference type="SUPFAM" id="SSF54427">
    <property type="entry name" value="NTF2-like"/>
    <property type="match status" value="1"/>
</dbReference>
<feature type="domain" description="SnoaL-like" evidence="1">
    <location>
        <begin position="17"/>
        <end position="122"/>
    </location>
</feature>
<organism evidence="2 3">
    <name type="scientific">Mycolicibacterium tusciae</name>
    <dbReference type="NCBI Taxonomy" id="75922"/>
    <lineage>
        <taxon>Bacteria</taxon>
        <taxon>Bacillati</taxon>
        <taxon>Actinomycetota</taxon>
        <taxon>Actinomycetes</taxon>
        <taxon>Mycobacteriales</taxon>
        <taxon>Mycobacteriaceae</taxon>
        <taxon>Mycolicibacterium</taxon>
    </lineage>
</organism>
<comment type="caution">
    <text evidence="2">The sequence shown here is derived from an EMBL/GenBank/DDBJ whole genome shotgun (WGS) entry which is preliminary data.</text>
</comment>
<dbReference type="Pfam" id="PF12680">
    <property type="entry name" value="SnoaL_2"/>
    <property type="match status" value="1"/>
</dbReference>
<dbReference type="STRING" id="75922.BST47_11360"/>
<dbReference type="Proteomes" id="UP000192411">
    <property type="component" value="Unassembled WGS sequence"/>
</dbReference>
<reference evidence="2 3" key="1">
    <citation type="submission" date="2017-02" db="EMBL/GenBank/DDBJ databases">
        <title>The new phylogeny of genus Mycobacterium.</title>
        <authorList>
            <person name="Tortoli E."/>
            <person name="Trovato A."/>
            <person name="Cirillo D.M."/>
        </authorList>
    </citation>
    <scope>NUCLEOTIDE SEQUENCE [LARGE SCALE GENOMIC DNA]</scope>
    <source>
        <strain evidence="2 3">DSM 44338</strain>
    </source>
</reference>
<gene>
    <name evidence="2" type="ORF">BST47_11360</name>
</gene>
<accession>A0A1X0JS81</accession>
<keyword evidence="3" id="KW-1185">Reference proteome</keyword>
<evidence type="ECO:0000259" key="1">
    <source>
        <dbReference type="Pfam" id="PF12680"/>
    </source>
</evidence>